<keyword evidence="1" id="KW-1133">Transmembrane helix</keyword>
<dbReference type="PANTHER" id="PTHR34801:SF6">
    <property type="entry name" value="SLL1620 PROTEIN"/>
    <property type="match status" value="1"/>
</dbReference>
<protein>
    <recommendedName>
        <fullName evidence="4">DUF1499 domain-containing protein</fullName>
    </recommendedName>
</protein>
<evidence type="ECO:0008006" key="4">
    <source>
        <dbReference type="Google" id="ProtNLM"/>
    </source>
</evidence>
<comment type="caution">
    <text evidence="2">The sequence shown here is derived from an EMBL/GenBank/DDBJ whole genome shotgun (WGS) entry which is preliminary data.</text>
</comment>
<evidence type="ECO:0000256" key="1">
    <source>
        <dbReference type="SAM" id="Phobius"/>
    </source>
</evidence>
<dbReference type="PIRSF" id="PIRSF026426">
    <property type="entry name" value="DUF1499"/>
    <property type="match status" value="1"/>
</dbReference>
<reference evidence="2" key="2">
    <citation type="submission" date="2005-06" db="EMBL/GenBank/DDBJ databases">
        <title>Sequencing of the draft genome and assembly of Crocosphaera watsonii WH 8501.</title>
        <authorList>
            <consortium name="US DOE Joint Genome Institute (JGI-PGF)"/>
            <person name="Copeland A."/>
            <person name="Lucas S."/>
            <person name="Lapidus A."/>
            <person name="Barry K."/>
            <person name="Detter C."/>
            <person name="Glavina T."/>
            <person name="Hammon N."/>
            <person name="Israni S."/>
            <person name="Pitluck S."/>
            <person name="Richardson P."/>
        </authorList>
    </citation>
    <scope>NUCLEOTIDE SEQUENCE [LARGE SCALE GENOMIC DNA]</scope>
    <source>
        <strain evidence="2">WH 8501</strain>
    </source>
</reference>
<keyword evidence="1" id="KW-0812">Transmembrane</keyword>
<keyword evidence="1" id="KW-0472">Membrane</keyword>
<evidence type="ECO:0000313" key="2">
    <source>
        <dbReference type="EMBL" id="EAM51802.1"/>
    </source>
</evidence>
<dbReference type="InterPro" id="IPR010865">
    <property type="entry name" value="DUF1499"/>
</dbReference>
<keyword evidence="3" id="KW-1185">Reference proteome</keyword>
<sequence>MSVTKDTSKSISPTLLSVIIFLAVVVVWIGVRLIFPDVPTFFAGTQPENIGVTNEKLLSCPSTPNCVSSQSEDAEHSIEPLIYQGEGEQVISALKDIINQEERTEIVSETSDYLYAQFTSQWMGFIDDVEFFVNKDKGVIDVRSASRLGESDLGVNRERIESIRQALEQS</sequence>
<organism evidence="2 3">
    <name type="scientific">Crocosphaera watsonii WH 8501</name>
    <dbReference type="NCBI Taxonomy" id="165597"/>
    <lineage>
        <taxon>Bacteria</taxon>
        <taxon>Bacillati</taxon>
        <taxon>Cyanobacteriota</taxon>
        <taxon>Cyanophyceae</taxon>
        <taxon>Oscillatoriophycideae</taxon>
        <taxon>Chroococcales</taxon>
        <taxon>Aphanothecaceae</taxon>
        <taxon>Crocosphaera</taxon>
    </lineage>
</organism>
<reference evidence="2" key="1">
    <citation type="submission" date="2004-02" db="EMBL/GenBank/DDBJ databases">
        <authorList>
            <consortium name="DOE Joint Genome Institute"/>
        </authorList>
    </citation>
    <scope>NUCLEOTIDE SEQUENCE [LARGE SCALE GENOMIC DNA]</scope>
    <source>
        <strain evidence="2">WH 8501</strain>
    </source>
</reference>
<dbReference type="KEGG" id="cwa:CwatDRAFT_5173"/>
<dbReference type="PANTHER" id="PTHR34801">
    <property type="entry name" value="EXPRESSED PROTEIN"/>
    <property type="match status" value="1"/>
</dbReference>
<dbReference type="OrthoDB" id="9793534at2"/>
<dbReference type="AlphaFoldDB" id="Q4C716"/>
<dbReference type="EMBL" id="AADV02000003">
    <property type="protein sequence ID" value="EAM51802.1"/>
    <property type="molecule type" value="Genomic_DNA"/>
</dbReference>
<dbReference type="Pfam" id="PF07386">
    <property type="entry name" value="DUF1499"/>
    <property type="match status" value="1"/>
</dbReference>
<evidence type="ECO:0000313" key="3">
    <source>
        <dbReference type="Proteomes" id="UP000003922"/>
    </source>
</evidence>
<dbReference type="RefSeq" id="WP_007304440.1">
    <property type="nucleotide sequence ID" value="NZ_AADV02000003.1"/>
</dbReference>
<accession>Q4C716</accession>
<feature type="transmembrane region" description="Helical" evidence="1">
    <location>
        <begin position="15"/>
        <end position="35"/>
    </location>
</feature>
<name>Q4C716_CROWT</name>
<gene>
    <name evidence="2" type="ORF">CwatDRAFT_5173</name>
</gene>
<proteinExistence type="predicted"/>
<reference evidence="2" key="3">
    <citation type="submission" date="2016-12" db="EMBL/GenBank/DDBJ databases">
        <title>Annotation of the draft genome assembly of Crocosphaera watsonii WH 8501.</title>
        <authorList>
            <consortium name="US DOE Joint Genome Institute (JGI-ORNL)"/>
            <person name="Larimer F."/>
            <person name="Land M."/>
        </authorList>
    </citation>
    <scope>NUCLEOTIDE SEQUENCE</scope>
    <source>
        <strain evidence="2">WH 8501</strain>
    </source>
</reference>
<dbReference type="Proteomes" id="UP000003922">
    <property type="component" value="Unassembled WGS sequence"/>
</dbReference>